<feature type="compositionally biased region" description="Basic and acidic residues" evidence="1">
    <location>
        <begin position="12"/>
        <end position="23"/>
    </location>
</feature>
<name>A0A9E7HFK4_9LILI</name>
<dbReference type="Proteomes" id="UP001055439">
    <property type="component" value="Chromosome 8"/>
</dbReference>
<evidence type="ECO:0000313" key="3">
    <source>
        <dbReference type="Proteomes" id="UP001055439"/>
    </source>
</evidence>
<feature type="compositionally biased region" description="Polar residues" evidence="1">
    <location>
        <begin position="1"/>
        <end position="11"/>
    </location>
</feature>
<gene>
    <name evidence="2" type="ORF">MUK42_23339</name>
</gene>
<evidence type="ECO:0000256" key="1">
    <source>
        <dbReference type="SAM" id="MobiDB-lite"/>
    </source>
</evidence>
<protein>
    <submittedName>
        <fullName evidence="2">Uncharacterized protein</fullName>
    </submittedName>
</protein>
<feature type="region of interest" description="Disordered" evidence="1">
    <location>
        <begin position="1"/>
        <end position="36"/>
    </location>
</feature>
<evidence type="ECO:0000313" key="2">
    <source>
        <dbReference type="EMBL" id="URE29007.1"/>
    </source>
</evidence>
<proteinExistence type="predicted"/>
<organism evidence="2 3">
    <name type="scientific">Musa troglodytarum</name>
    <name type="common">fe'i banana</name>
    <dbReference type="NCBI Taxonomy" id="320322"/>
    <lineage>
        <taxon>Eukaryota</taxon>
        <taxon>Viridiplantae</taxon>
        <taxon>Streptophyta</taxon>
        <taxon>Embryophyta</taxon>
        <taxon>Tracheophyta</taxon>
        <taxon>Spermatophyta</taxon>
        <taxon>Magnoliopsida</taxon>
        <taxon>Liliopsida</taxon>
        <taxon>Zingiberales</taxon>
        <taxon>Musaceae</taxon>
        <taxon>Musa</taxon>
    </lineage>
</organism>
<reference evidence="2" key="1">
    <citation type="submission" date="2022-05" db="EMBL/GenBank/DDBJ databases">
        <title>The Musa troglodytarum L. genome provides insights into the mechanism of non-climacteric behaviour and enrichment of carotenoids.</title>
        <authorList>
            <person name="Wang J."/>
        </authorList>
    </citation>
    <scope>NUCLEOTIDE SEQUENCE</scope>
    <source>
        <tissue evidence="2">Leaf</tissue>
    </source>
</reference>
<dbReference type="EMBL" id="CP097510">
    <property type="protein sequence ID" value="URE29007.1"/>
    <property type="molecule type" value="Genomic_DNA"/>
</dbReference>
<accession>A0A9E7HFK4</accession>
<sequence length="91" mass="10173">MTMQSMITTNDFLKEKRATDAPKRKTKKSALVRSERPPASFSVPMISYDPLQNLSEGYFYSEAVIGNVVRLLQDSSTSVQGSITIRTIDNL</sequence>
<dbReference type="AlphaFoldDB" id="A0A9E7HFK4"/>
<keyword evidence="3" id="KW-1185">Reference proteome</keyword>